<evidence type="ECO:0000259" key="3">
    <source>
        <dbReference type="PROSITE" id="PS51782"/>
    </source>
</evidence>
<feature type="coiled-coil region" evidence="1">
    <location>
        <begin position="506"/>
        <end position="540"/>
    </location>
</feature>
<keyword evidence="1" id="KW-0175">Coiled coil</keyword>
<accession>A0A1L8RG36</accession>
<dbReference type="EMBL" id="JXKH01000003">
    <property type="protein sequence ID" value="OJG18739.1"/>
    <property type="molecule type" value="Genomic_DNA"/>
</dbReference>
<dbReference type="Pfam" id="PF07554">
    <property type="entry name" value="FIVAR"/>
    <property type="match status" value="4"/>
</dbReference>
<dbReference type="Proteomes" id="UP000181884">
    <property type="component" value="Unassembled WGS sequence"/>
</dbReference>
<dbReference type="STRING" id="214095.RU97_GL001357"/>
<dbReference type="SMART" id="SM00257">
    <property type="entry name" value="LysM"/>
    <property type="match status" value="1"/>
</dbReference>
<evidence type="ECO:0000313" key="4">
    <source>
        <dbReference type="EMBL" id="OJG18739.1"/>
    </source>
</evidence>
<feature type="region of interest" description="Disordered" evidence="2">
    <location>
        <begin position="167"/>
        <end position="254"/>
    </location>
</feature>
<feature type="compositionally biased region" description="Pro residues" evidence="2">
    <location>
        <begin position="217"/>
        <end position="226"/>
    </location>
</feature>
<feature type="domain" description="LysM" evidence="3">
    <location>
        <begin position="98"/>
        <end position="142"/>
    </location>
</feature>
<dbReference type="SUPFAM" id="SSF54106">
    <property type="entry name" value="LysM domain"/>
    <property type="match status" value="1"/>
</dbReference>
<dbReference type="Gene3D" id="1.20.1270.70">
    <property type="entry name" value="Designed single chain three-helix bundle"/>
    <property type="match status" value="3"/>
</dbReference>
<dbReference type="PROSITE" id="PS51782">
    <property type="entry name" value="LYSM"/>
    <property type="match status" value="1"/>
</dbReference>
<sequence length="583" mass="65135">MHFAIQKLVIIAKMVIVSKLIKEETMKNKEFKNITVSEKVERKTIYKAKKKWLIKSLLFSTVLGGSLLLSDTSAFADENDGVWIARTAEQIKEEINGNEYLIKWGDTLSAISEAINISITRLAEINQIENVDLIFAGNKLVFGAEIDKKTGEDNRVVAVQGQDGKTKVVMNTDENKPVVNQTETDKAKNVESNGGTYTPPKNNDTNTNQNTEKPTLPSAPEPPVQPETPVEPEKPIDPEPPVNPEKPIDPENPTPVIVDKTVLTNLFNSVTNLISTEYTPDSWNNFKVVRNESQALLQNTDATQDEVDTMVSNLQNVIAGLVKVEQPVQVDKAALVQLYNSVTDLTSTDYETNSWNTFKTVREQAKVIIQDTNATQVQVDNMTTALQQTIDGLVKAEQPAQTYKSALQALINEVKDYQADSYTAESWNSFHQAFSEAVTVLANENATQEEIDNAKDSLETAKNNLVKQAIINKDALISLYNSTSSYDPDKFTDSSWNKFIQVKAEAKQVINDKNATQKQVDDIKQKLQNAINQLEEKQDTSDFSKLPEKTPTYSASMTAKFESALNAYRQAKGFYKNVYIEWE</sequence>
<keyword evidence="5" id="KW-1185">Reference proteome</keyword>
<evidence type="ECO:0000256" key="1">
    <source>
        <dbReference type="SAM" id="Coils"/>
    </source>
</evidence>
<evidence type="ECO:0000313" key="5">
    <source>
        <dbReference type="Proteomes" id="UP000181884"/>
    </source>
</evidence>
<name>A0A1L8RG36_9ENTE</name>
<evidence type="ECO:0000256" key="2">
    <source>
        <dbReference type="SAM" id="MobiDB-lite"/>
    </source>
</evidence>
<comment type="caution">
    <text evidence="4">The sequence shown here is derived from an EMBL/GenBank/DDBJ whole genome shotgun (WGS) entry which is preliminary data.</text>
</comment>
<organism evidence="4 5">
    <name type="scientific">Enterococcus canis</name>
    <dbReference type="NCBI Taxonomy" id="214095"/>
    <lineage>
        <taxon>Bacteria</taxon>
        <taxon>Bacillati</taxon>
        <taxon>Bacillota</taxon>
        <taxon>Bacilli</taxon>
        <taxon>Lactobacillales</taxon>
        <taxon>Enterococcaceae</taxon>
        <taxon>Enterococcus</taxon>
    </lineage>
</organism>
<reference evidence="4 5" key="1">
    <citation type="submission" date="2014-12" db="EMBL/GenBank/DDBJ databases">
        <title>Draft genome sequences of 29 type strains of Enterococci.</title>
        <authorList>
            <person name="Zhong Z."/>
            <person name="Sun Z."/>
            <person name="Liu W."/>
            <person name="Zhang W."/>
            <person name="Zhang H."/>
        </authorList>
    </citation>
    <scope>NUCLEOTIDE SEQUENCE [LARGE SCALE GENOMIC DNA]</scope>
    <source>
        <strain evidence="4 5">DSM 17029</strain>
    </source>
</reference>
<dbReference type="Gene3D" id="1.20.1270.90">
    <property type="entry name" value="AF1782-like"/>
    <property type="match status" value="1"/>
</dbReference>
<proteinExistence type="predicted"/>
<feature type="compositionally biased region" description="Polar residues" evidence="2">
    <location>
        <begin position="190"/>
        <end position="213"/>
    </location>
</feature>
<dbReference type="AlphaFoldDB" id="A0A1L8RG36"/>
<dbReference type="Pfam" id="PF01476">
    <property type="entry name" value="LysM"/>
    <property type="match status" value="1"/>
</dbReference>
<gene>
    <name evidence="4" type="ORF">RU97_GL001357</name>
</gene>
<dbReference type="InterPro" id="IPR036779">
    <property type="entry name" value="LysM_dom_sf"/>
</dbReference>
<dbReference type="Gene3D" id="3.10.350.10">
    <property type="entry name" value="LysM domain"/>
    <property type="match status" value="1"/>
</dbReference>
<protein>
    <recommendedName>
        <fullName evidence="3">LysM domain-containing protein</fullName>
    </recommendedName>
</protein>
<dbReference type="InterPro" id="IPR018392">
    <property type="entry name" value="LysM"/>
</dbReference>